<evidence type="ECO:0000313" key="3">
    <source>
        <dbReference type="Proteomes" id="UP000019373"/>
    </source>
</evidence>
<feature type="compositionally biased region" description="Polar residues" evidence="1">
    <location>
        <begin position="36"/>
        <end position="47"/>
    </location>
</feature>
<feature type="compositionally biased region" description="Acidic residues" evidence="1">
    <location>
        <begin position="367"/>
        <end position="379"/>
    </location>
</feature>
<dbReference type="OrthoDB" id="5375264at2759"/>
<sequence>MDLKRVGGLQNLLDALDVAKHKHWSQHGVSEHYRTNNDTSQTPQGTTRHFRSATTGSRSGSTGCSASRATEQQVAPYVAPLSFTADHHNRPAHLSATQPSAQVKMGGFSEMDSKSLIAAALAPDPGVPDPGKKVKKGYSNGPITPNSNVTRQKSTVPSSSGKRRRRASSVSSQTSHHEDNLPVSKKSHTREKDASIGEKLVTGLEGSTNHQKTAGTTHKNSRPGGSGRYDNNEIQAHSVSTKQCEETKKPAKPVSSYVVSSQGHAELEANPKLVVGTEPPQRKVRSAYGYNQDLGQDVNHQVVDRDNHEFNDEHTETQLPNPPQSLSTRPANKKPRLITNADPFTPSPPGTPSASSLQHEPDTDNNNNDDDDDDGDDEYTNTPPSRRKKTGTNKSTATKSKSKARIASAKNRKQNFPVASAISEASEADKMMFRMKGEGKSWKEITAEWTRMTGRKPGFSTLSVRFGKLQEKFARMGDMDFHRLLKFKSQLETAFNRREKWDRIATMIVEDGGAVYTGQALRVKYRNLVEVGLHREDGAMGDGGVEFAGVEIAEEGEGEAGGEVASFDEWDRELMGDGNAEIGDEIGDDDDEGAMMLKMSRRKRGRRRRGRRVELPRYHDDLEGEFDEDDENFMDGELFGGGGGGGGGGEDMSE</sequence>
<evidence type="ECO:0000313" key="2">
    <source>
        <dbReference type="EMBL" id="ERF74988.1"/>
    </source>
</evidence>
<dbReference type="EMBL" id="KE720845">
    <property type="protein sequence ID" value="ERF74988.1"/>
    <property type="molecule type" value="Genomic_DNA"/>
</dbReference>
<evidence type="ECO:0000256" key="1">
    <source>
        <dbReference type="SAM" id="MobiDB-lite"/>
    </source>
</evidence>
<dbReference type="HOGENOM" id="CLU_419204_0_0_1"/>
<feature type="region of interest" description="Disordered" evidence="1">
    <location>
        <begin position="309"/>
        <end position="421"/>
    </location>
</feature>
<dbReference type="GeneID" id="19243378"/>
<name>U1GRI2_ENDPU</name>
<organism evidence="2 3">
    <name type="scientific">Endocarpon pusillum (strain Z07020 / HMAS-L-300199)</name>
    <name type="common">Lichen-forming fungus</name>
    <dbReference type="NCBI Taxonomy" id="1263415"/>
    <lineage>
        <taxon>Eukaryota</taxon>
        <taxon>Fungi</taxon>
        <taxon>Dikarya</taxon>
        <taxon>Ascomycota</taxon>
        <taxon>Pezizomycotina</taxon>
        <taxon>Eurotiomycetes</taxon>
        <taxon>Chaetothyriomycetidae</taxon>
        <taxon>Verrucariales</taxon>
        <taxon>Verrucariaceae</taxon>
        <taxon>Endocarpon</taxon>
    </lineage>
</organism>
<feature type="compositionally biased region" description="Polar residues" evidence="1">
    <location>
        <begin position="232"/>
        <end position="242"/>
    </location>
</feature>
<protein>
    <recommendedName>
        <fullName evidence="4">Myb-like domain-containing protein</fullName>
    </recommendedName>
</protein>
<feature type="region of interest" description="Disordered" evidence="1">
    <location>
        <begin position="622"/>
        <end position="654"/>
    </location>
</feature>
<feature type="compositionally biased region" description="Gly residues" evidence="1">
    <location>
        <begin position="638"/>
        <end position="654"/>
    </location>
</feature>
<feature type="compositionally biased region" description="Polar residues" evidence="1">
    <location>
        <begin position="205"/>
        <end position="218"/>
    </location>
</feature>
<feature type="compositionally biased region" description="Polar residues" evidence="1">
    <location>
        <begin position="141"/>
        <end position="157"/>
    </location>
</feature>
<feature type="region of interest" description="Disordered" evidence="1">
    <location>
        <begin position="26"/>
        <end position="66"/>
    </location>
</feature>
<dbReference type="AlphaFoldDB" id="U1GRI2"/>
<evidence type="ECO:0008006" key="4">
    <source>
        <dbReference type="Google" id="ProtNLM"/>
    </source>
</evidence>
<feature type="compositionally biased region" description="Acidic residues" evidence="1">
    <location>
        <begin position="622"/>
        <end position="634"/>
    </location>
</feature>
<dbReference type="RefSeq" id="XP_007787685.1">
    <property type="nucleotide sequence ID" value="XM_007789495.1"/>
</dbReference>
<feature type="compositionally biased region" description="Low complexity" evidence="1">
    <location>
        <begin position="392"/>
        <end position="409"/>
    </location>
</feature>
<keyword evidence="3" id="KW-1185">Reference proteome</keyword>
<reference evidence="3" key="1">
    <citation type="journal article" date="2014" name="BMC Genomics">
        <title>Genome characteristics reveal the impact of lichenization on lichen-forming fungus Endocarpon pusillum Hedwig (Verrucariales, Ascomycota).</title>
        <authorList>
            <person name="Wang Y.-Y."/>
            <person name="Liu B."/>
            <person name="Zhang X.-Y."/>
            <person name="Zhou Q.-M."/>
            <person name="Zhang T."/>
            <person name="Li H."/>
            <person name="Yu Y.-F."/>
            <person name="Zhang X.-L."/>
            <person name="Hao X.-Y."/>
            <person name="Wang M."/>
            <person name="Wang L."/>
            <person name="Wei J.-C."/>
        </authorList>
    </citation>
    <scope>NUCLEOTIDE SEQUENCE [LARGE SCALE GENOMIC DNA]</scope>
    <source>
        <strain evidence="3">Z07020 / HMAS-L-300199</strain>
    </source>
</reference>
<accession>U1GRI2</accession>
<gene>
    <name evidence="2" type="ORF">EPUS_08529</name>
</gene>
<dbReference type="Proteomes" id="UP000019373">
    <property type="component" value="Unassembled WGS sequence"/>
</dbReference>
<feature type="compositionally biased region" description="Low complexity" evidence="1">
    <location>
        <begin position="52"/>
        <end position="66"/>
    </location>
</feature>
<feature type="region of interest" description="Disordered" evidence="1">
    <location>
        <begin position="121"/>
        <end position="264"/>
    </location>
</feature>
<proteinExistence type="predicted"/>
<dbReference type="eggNOG" id="ENOG502SZT9">
    <property type="taxonomic scope" value="Eukaryota"/>
</dbReference>